<dbReference type="Gene3D" id="3.40.50.300">
    <property type="entry name" value="P-loop containing nucleotide triphosphate hydrolases"/>
    <property type="match status" value="1"/>
</dbReference>
<evidence type="ECO:0000313" key="2">
    <source>
        <dbReference type="EMBL" id="MCQ6963291.1"/>
    </source>
</evidence>
<dbReference type="Proteomes" id="UP001206983">
    <property type="component" value="Unassembled WGS sequence"/>
</dbReference>
<sequence length="200" mass="21684">MQIVLIGGFAGSEKKDLVFSVGNELIARSKNVCALVIESSGNNERTTLKIDPAIIVKEMRNIPCTFVNDLVAELPEIGRQSPFDHLLVEVPFSLPPGNVKKAIVSSGFKDLSFAPVICMLDVNMPRIDGTMIPKIVKTLILESEIIVAGACPADKKPIAVLSKIFEVNPDVKVFEHCAGSGVHTIGDFVDMIINRDNKTL</sequence>
<dbReference type="Pfam" id="PF02492">
    <property type="entry name" value="cobW"/>
    <property type="match status" value="1"/>
</dbReference>
<protein>
    <recommendedName>
        <fullName evidence="1">CobW/HypB/UreG nucleotide-binding domain-containing protein</fullName>
    </recommendedName>
</protein>
<dbReference type="EMBL" id="JTEO01000005">
    <property type="protein sequence ID" value="MCQ6963291.1"/>
    <property type="molecule type" value="Genomic_DNA"/>
</dbReference>
<feature type="domain" description="CobW/HypB/UreG nucleotide-binding" evidence="1">
    <location>
        <begin position="3"/>
        <end position="147"/>
    </location>
</feature>
<evidence type="ECO:0000259" key="1">
    <source>
        <dbReference type="Pfam" id="PF02492"/>
    </source>
</evidence>
<proteinExistence type="predicted"/>
<dbReference type="InterPro" id="IPR003495">
    <property type="entry name" value="CobW/HypB/UreG_nucleotide-bd"/>
</dbReference>
<organism evidence="2 3">
    <name type="scientific">Methanolobus chelungpuianus</name>
    <dbReference type="NCBI Taxonomy" id="502115"/>
    <lineage>
        <taxon>Archaea</taxon>
        <taxon>Methanobacteriati</taxon>
        <taxon>Methanobacteriota</taxon>
        <taxon>Stenosarchaea group</taxon>
        <taxon>Methanomicrobia</taxon>
        <taxon>Methanosarcinales</taxon>
        <taxon>Methanosarcinaceae</taxon>
        <taxon>Methanolobus</taxon>
    </lineage>
</organism>
<accession>A0AAE3KXY7</accession>
<evidence type="ECO:0000313" key="3">
    <source>
        <dbReference type="Proteomes" id="UP001206983"/>
    </source>
</evidence>
<gene>
    <name evidence="2" type="ORF">PV02_09170</name>
</gene>
<reference evidence="2 3" key="1">
    <citation type="journal article" date="2011" name="Appl. Environ. Microbiol.">
        <title>Methanogenic archaea isolated from Taiwan's Chelungpu fault.</title>
        <authorList>
            <person name="Wu S.Y."/>
            <person name="Lai M.C."/>
        </authorList>
    </citation>
    <scope>NUCLEOTIDE SEQUENCE [LARGE SCALE GENOMIC DNA]</scope>
    <source>
        <strain evidence="2 3">St545Mb</strain>
    </source>
</reference>
<keyword evidence="3" id="KW-1185">Reference proteome</keyword>
<name>A0AAE3KXY7_9EURY</name>
<comment type="caution">
    <text evidence="2">The sequence shown here is derived from an EMBL/GenBank/DDBJ whole genome shotgun (WGS) entry which is preliminary data.</text>
</comment>
<dbReference type="InterPro" id="IPR027417">
    <property type="entry name" value="P-loop_NTPase"/>
</dbReference>
<dbReference type="AlphaFoldDB" id="A0AAE3KXY7"/>
<dbReference type="RefSeq" id="WP_256623131.1">
    <property type="nucleotide sequence ID" value="NZ_JTEO01000005.1"/>
</dbReference>